<comment type="similarity">
    <text evidence="2 6">Belongs to the FKBP-type PPIase family.</text>
</comment>
<dbReference type="SUPFAM" id="SSF54534">
    <property type="entry name" value="FKBP-like"/>
    <property type="match status" value="1"/>
</dbReference>
<dbReference type="Pfam" id="PF01346">
    <property type="entry name" value="FKBP_N"/>
    <property type="match status" value="1"/>
</dbReference>
<dbReference type="Pfam" id="PF00254">
    <property type="entry name" value="FKBP_C"/>
    <property type="match status" value="1"/>
</dbReference>
<dbReference type="InterPro" id="IPR000774">
    <property type="entry name" value="PPIase_FKBP_N"/>
</dbReference>
<dbReference type="EMBL" id="BMZB01000001">
    <property type="protein sequence ID" value="GGZ21195.1"/>
    <property type="molecule type" value="Genomic_DNA"/>
</dbReference>
<evidence type="ECO:0000256" key="7">
    <source>
        <dbReference type="SAM" id="SignalP"/>
    </source>
</evidence>
<reference evidence="9" key="2">
    <citation type="submission" date="2020-09" db="EMBL/GenBank/DDBJ databases">
        <authorList>
            <person name="Sun Q."/>
            <person name="Kim S."/>
        </authorList>
    </citation>
    <scope>NUCLEOTIDE SEQUENCE</scope>
    <source>
        <strain evidence="9">KCTC 32296</strain>
    </source>
</reference>
<feature type="chain" id="PRO_5036743498" description="Peptidyl-prolyl cis-trans isomerase" evidence="7">
    <location>
        <begin position="23"/>
        <end position="165"/>
    </location>
</feature>
<evidence type="ECO:0000256" key="2">
    <source>
        <dbReference type="ARBA" id="ARBA00006577"/>
    </source>
</evidence>
<dbReference type="AlphaFoldDB" id="A0A918ULX0"/>
<keyword evidence="10" id="KW-1185">Reference proteome</keyword>
<dbReference type="PANTHER" id="PTHR43811:SF19">
    <property type="entry name" value="39 KDA FK506-BINDING NUCLEAR PROTEIN"/>
    <property type="match status" value="1"/>
</dbReference>
<evidence type="ECO:0000259" key="8">
    <source>
        <dbReference type="PROSITE" id="PS50059"/>
    </source>
</evidence>
<keyword evidence="3 5" id="KW-0697">Rotamase</keyword>
<reference evidence="9" key="1">
    <citation type="journal article" date="2014" name="Int. J. Syst. Evol. Microbiol.">
        <title>Complete genome sequence of Corynebacterium casei LMG S-19264T (=DSM 44701T), isolated from a smear-ripened cheese.</title>
        <authorList>
            <consortium name="US DOE Joint Genome Institute (JGI-PGF)"/>
            <person name="Walter F."/>
            <person name="Albersmeier A."/>
            <person name="Kalinowski J."/>
            <person name="Ruckert C."/>
        </authorList>
    </citation>
    <scope>NUCLEOTIDE SEQUENCE</scope>
    <source>
        <strain evidence="9">KCTC 32296</strain>
    </source>
</reference>
<organism evidence="9 10">
    <name type="scientific">Asticcacaulis endophyticus</name>
    <dbReference type="NCBI Taxonomy" id="1395890"/>
    <lineage>
        <taxon>Bacteria</taxon>
        <taxon>Pseudomonadati</taxon>
        <taxon>Pseudomonadota</taxon>
        <taxon>Alphaproteobacteria</taxon>
        <taxon>Caulobacterales</taxon>
        <taxon>Caulobacteraceae</taxon>
        <taxon>Asticcacaulis</taxon>
    </lineage>
</organism>
<feature type="signal peptide" evidence="7">
    <location>
        <begin position="1"/>
        <end position="22"/>
    </location>
</feature>
<feature type="domain" description="PPIase FKBP-type" evidence="8">
    <location>
        <begin position="78"/>
        <end position="163"/>
    </location>
</feature>
<dbReference type="Gene3D" id="3.10.50.40">
    <property type="match status" value="1"/>
</dbReference>
<dbReference type="GO" id="GO:0003755">
    <property type="term" value="F:peptidyl-prolyl cis-trans isomerase activity"/>
    <property type="evidence" value="ECO:0007669"/>
    <property type="project" value="UniProtKB-UniRule"/>
</dbReference>
<dbReference type="InterPro" id="IPR001179">
    <property type="entry name" value="PPIase_FKBP_dom"/>
</dbReference>
<evidence type="ECO:0000313" key="9">
    <source>
        <dbReference type="EMBL" id="GGZ21195.1"/>
    </source>
</evidence>
<evidence type="ECO:0000313" key="10">
    <source>
        <dbReference type="Proteomes" id="UP000662572"/>
    </source>
</evidence>
<gene>
    <name evidence="9" type="ORF">GCM10011273_02320</name>
</gene>
<comment type="catalytic activity">
    <reaction evidence="1 5 6">
        <text>[protein]-peptidylproline (omega=180) = [protein]-peptidylproline (omega=0)</text>
        <dbReference type="Rhea" id="RHEA:16237"/>
        <dbReference type="Rhea" id="RHEA-COMP:10747"/>
        <dbReference type="Rhea" id="RHEA-COMP:10748"/>
        <dbReference type="ChEBI" id="CHEBI:83833"/>
        <dbReference type="ChEBI" id="CHEBI:83834"/>
        <dbReference type="EC" id="5.2.1.8"/>
    </reaction>
</comment>
<evidence type="ECO:0000256" key="6">
    <source>
        <dbReference type="RuleBase" id="RU003915"/>
    </source>
</evidence>
<comment type="caution">
    <text evidence="9">The sequence shown here is derived from an EMBL/GenBank/DDBJ whole genome shotgun (WGS) entry which is preliminary data.</text>
</comment>
<evidence type="ECO:0000256" key="3">
    <source>
        <dbReference type="ARBA" id="ARBA00023110"/>
    </source>
</evidence>
<dbReference type="PROSITE" id="PS50059">
    <property type="entry name" value="FKBP_PPIASE"/>
    <property type="match status" value="1"/>
</dbReference>
<keyword evidence="7" id="KW-0732">Signal</keyword>
<dbReference type="EC" id="5.2.1.8" evidence="6"/>
<protein>
    <recommendedName>
        <fullName evidence="6">Peptidyl-prolyl cis-trans isomerase</fullName>
        <ecNumber evidence="6">5.2.1.8</ecNumber>
    </recommendedName>
</protein>
<evidence type="ECO:0000256" key="4">
    <source>
        <dbReference type="ARBA" id="ARBA00023235"/>
    </source>
</evidence>
<dbReference type="Proteomes" id="UP000662572">
    <property type="component" value="Unassembled WGS sequence"/>
</dbReference>
<proteinExistence type="inferred from homology"/>
<evidence type="ECO:0000256" key="1">
    <source>
        <dbReference type="ARBA" id="ARBA00000971"/>
    </source>
</evidence>
<dbReference type="GO" id="GO:0006457">
    <property type="term" value="P:protein folding"/>
    <property type="evidence" value="ECO:0007669"/>
    <property type="project" value="InterPro"/>
</dbReference>
<dbReference type="PROSITE" id="PS51257">
    <property type="entry name" value="PROKAR_LIPOPROTEIN"/>
    <property type="match status" value="1"/>
</dbReference>
<dbReference type="RefSeq" id="WP_189484542.1">
    <property type="nucleotide sequence ID" value="NZ_BMZB01000001.1"/>
</dbReference>
<dbReference type="PANTHER" id="PTHR43811">
    <property type="entry name" value="FKBP-TYPE PEPTIDYL-PROLYL CIS-TRANS ISOMERASE FKPA"/>
    <property type="match status" value="1"/>
</dbReference>
<name>A0A918ULX0_9CAUL</name>
<evidence type="ECO:0000256" key="5">
    <source>
        <dbReference type="PROSITE-ProRule" id="PRU00277"/>
    </source>
</evidence>
<dbReference type="InterPro" id="IPR046357">
    <property type="entry name" value="PPIase_dom_sf"/>
</dbReference>
<keyword evidence="4 5" id="KW-0413">Isomerase</keyword>
<accession>A0A918ULX0</accession>
<sequence length="165" mass="17618">MRSEWIKRALAALTAVTVMAVAACNKGPDPVAVAANAEAGKVFLEKTAKEEGVLPLEGGMYYKVVSSPTPTAPQPAVTDTVKVHYEGKLIDGTTFDSSYDRGVPAAFPLKGLVKAWQIAIPKMHKGDTWMLYVPAEMGYGDQAMGPIPAGSVLVFKIELIDIQPK</sequence>